<comment type="caution">
    <text evidence="2">The sequence shown here is derived from an EMBL/GenBank/DDBJ whole genome shotgun (WGS) entry which is preliminary data.</text>
</comment>
<evidence type="ECO:0000313" key="2">
    <source>
        <dbReference type="EMBL" id="TCV05650.1"/>
    </source>
</evidence>
<keyword evidence="3" id="KW-1185">Reference proteome</keyword>
<dbReference type="AlphaFoldDB" id="A0A4R3VNK5"/>
<dbReference type="RefSeq" id="WP_132779167.1">
    <property type="nucleotide sequence ID" value="NZ_SMBZ01000071.1"/>
</dbReference>
<sequence length="115" mass="13573">MNALTKNTRIIDLTLDQLDVLLEEKFSKFQNSVNPKNDRVGDYDLACEITGYSKQRLYQLVSEEIIPFVKLPSGGVRFFEKDLLDWFKKYKNKSENEVNELAKTLPIRRNMRRKN</sequence>
<accession>A0A4R3VNK5</accession>
<feature type="domain" description="Helix-turn-helix" evidence="1">
    <location>
        <begin position="46"/>
        <end position="89"/>
    </location>
</feature>
<reference evidence="2 3" key="1">
    <citation type="submission" date="2019-03" db="EMBL/GenBank/DDBJ databases">
        <title>Genomic Encyclopedia of Type Strains, Phase IV (KMG-IV): sequencing the most valuable type-strain genomes for metagenomic binning, comparative biology and taxonomic classification.</title>
        <authorList>
            <person name="Goeker M."/>
        </authorList>
    </citation>
    <scope>NUCLEOTIDE SEQUENCE [LARGE SCALE GENOMIC DNA]</scope>
    <source>
        <strain evidence="2 3">DSM 22362</strain>
    </source>
</reference>
<evidence type="ECO:0000313" key="3">
    <source>
        <dbReference type="Proteomes" id="UP000295197"/>
    </source>
</evidence>
<dbReference type="Pfam" id="PF12728">
    <property type="entry name" value="HTH_17"/>
    <property type="match status" value="1"/>
</dbReference>
<gene>
    <name evidence="2" type="ORF">EDC17_10714</name>
</gene>
<dbReference type="InterPro" id="IPR041657">
    <property type="entry name" value="HTH_17"/>
</dbReference>
<protein>
    <submittedName>
        <fullName evidence="2">Helix-turn-helix protein</fullName>
    </submittedName>
</protein>
<dbReference type="Proteomes" id="UP000295197">
    <property type="component" value="Unassembled WGS sequence"/>
</dbReference>
<dbReference type="OrthoDB" id="597977at2"/>
<name>A0A4R3VNK5_9SPHI</name>
<proteinExistence type="predicted"/>
<organism evidence="2 3">
    <name type="scientific">Sphingobacterium alimentarium</name>
    <dbReference type="NCBI Taxonomy" id="797292"/>
    <lineage>
        <taxon>Bacteria</taxon>
        <taxon>Pseudomonadati</taxon>
        <taxon>Bacteroidota</taxon>
        <taxon>Sphingobacteriia</taxon>
        <taxon>Sphingobacteriales</taxon>
        <taxon>Sphingobacteriaceae</taxon>
        <taxon>Sphingobacterium</taxon>
    </lineage>
</organism>
<evidence type="ECO:0000259" key="1">
    <source>
        <dbReference type="Pfam" id="PF12728"/>
    </source>
</evidence>
<dbReference type="EMBL" id="SMBZ01000071">
    <property type="protein sequence ID" value="TCV05650.1"/>
    <property type="molecule type" value="Genomic_DNA"/>
</dbReference>